<dbReference type="GO" id="GO:0016810">
    <property type="term" value="F:hydrolase activity, acting on carbon-nitrogen (but not peptide) bonds"/>
    <property type="evidence" value="ECO:0007669"/>
    <property type="project" value="InterPro"/>
</dbReference>
<dbReference type="EMBL" id="RBUT01000041">
    <property type="protein sequence ID" value="RMV51733.1"/>
    <property type="molecule type" value="Genomic_DNA"/>
</dbReference>
<dbReference type="InterPro" id="IPR011059">
    <property type="entry name" value="Metal-dep_hydrolase_composite"/>
</dbReference>
<dbReference type="Gene3D" id="3.20.20.140">
    <property type="entry name" value="Metal-dependent hydrolases"/>
    <property type="match status" value="1"/>
</dbReference>
<dbReference type="InterPro" id="IPR051781">
    <property type="entry name" value="Metallo-dep_Hydrolase"/>
</dbReference>
<protein>
    <submittedName>
        <fullName evidence="2">Imidazolonepropionase-related amidohydrolase</fullName>
    </submittedName>
</protein>
<keyword evidence="2" id="KW-0378">Hydrolase</keyword>
<evidence type="ECO:0000259" key="1">
    <source>
        <dbReference type="Pfam" id="PF01979"/>
    </source>
</evidence>
<dbReference type="Proteomes" id="UP000279173">
    <property type="component" value="Unassembled WGS sequence"/>
</dbReference>
<evidence type="ECO:0000313" key="3">
    <source>
        <dbReference type="Proteomes" id="UP000279173"/>
    </source>
</evidence>
<gene>
    <name evidence="2" type="ORF">ALP10_101387</name>
</gene>
<accession>A0A3M6D6X6</accession>
<evidence type="ECO:0000313" key="2">
    <source>
        <dbReference type="EMBL" id="RMV51733.1"/>
    </source>
</evidence>
<sequence>MGEMHEYQTHELKIRAELLGNLAALRSATSVAAQILQREGELGCIAAGAIADLLVVDGDPLSDISCLVGQGEHLAMIVQGGHVRKNTLA</sequence>
<reference evidence="2 3" key="1">
    <citation type="submission" date="2018-08" db="EMBL/GenBank/DDBJ databases">
        <title>Recombination of ecologically and evolutionarily significant loci maintains genetic cohesion in the Pseudomonas syringae species complex.</title>
        <authorList>
            <person name="Dillon M."/>
            <person name="Thakur S."/>
            <person name="Almeida R.N.D."/>
            <person name="Weir B.S."/>
            <person name="Guttman D.S."/>
        </authorList>
    </citation>
    <scope>NUCLEOTIDE SEQUENCE [LARGE SCALE GENOMIC DNA]</scope>
    <source>
        <strain evidence="2 3">ICMP 3263</strain>
    </source>
</reference>
<dbReference type="PANTHER" id="PTHR43135:SF3">
    <property type="entry name" value="ALPHA-D-RIBOSE 1-METHYLPHOSPHONATE 5-TRIPHOSPHATE DIPHOSPHATASE"/>
    <property type="match status" value="1"/>
</dbReference>
<name>A0A3M6D6X6_9PSED</name>
<dbReference type="AlphaFoldDB" id="A0A3M6D6X6"/>
<proteinExistence type="predicted"/>
<dbReference type="InterPro" id="IPR006680">
    <property type="entry name" value="Amidohydro-rel"/>
</dbReference>
<comment type="caution">
    <text evidence="2">The sequence shown here is derived from an EMBL/GenBank/DDBJ whole genome shotgun (WGS) entry which is preliminary data.</text>
</comment>
<feature type="domain" description="Amidohydrolase-related" evidence="1">
    <location>
        <begin position="22"/>
        <end position="80"/>
    </location>
</feature>
<dbReference type="Gene3D" id="2.30.40.10">
    <property type="entry name" value="Urease, subunit C, domain 1"/>
    <property type="match status" value="1"/>
</dbReference>
<dbReference type="Pfam" id="PF01979">
    <property type="entry name" value="Amidohydro_1"/>
    <property type="match status" value="1"/>
</dbReference>
<dbReference type="SUPFAM" id="SSF51338">
    <property type="entry name" value="Composite domain of metallo-dependent hydrolases"/>
    <property type="match status" value="1"/>
</dbReference>
<organism evidence="2 3">
    <name type="scientific">Pseudomonas syringae pv. helianthi</name>
    <dbReference type="NCBI Taxonomy" id="251654"/>
    <lineage>
        <taxon>Bacteria</taxon>
        <taxon>Pseudomonadati</taxon>
        <taxon>Pseudomonadota</taxon>
        <taxon>Gammaproteobacteria</taxon>
        <taxon>Pseudomonadales</taxon>
        <taxon>Pseudomonadaceae</taxon>
        <taxon>Pseudomonas</taxon>
    </lineage>
</organism>
<dbReference type="PANTHER" id="PTHR43135">
    <property type="entry name" value="ALPHA-D-RIBOSE 1-METHYLPHOSPHONATE 5-TRIPHOSPHATE DIPHOSPHATASE"/>
    <property type="match status" value="1"/>
</dbReference>